<name>L1MHG9_9CORY</name>
<proteinExistence type="predicted"/>
<reference evidence="1 2" key="1">
    <citation type="submission" date="2012-05" db="EMBL/GenBank/DDBJ databases">
        <authorList>
            <person name="Weinstock G."/>
            <person name="Sodergren E."/>
            <person name="Lobos E.A."/>
            <person name="Fulton L."/>
            <person name="Fulton R."/>
            <person name="Courtney L."/>
            <person name="Fronick C."/>
            <person name="O'Laughlin M."/>
            <person name="Godfrey J."/>
            <person name="Wilson R.M."/>
            <person name="Miner T."/>
            <person name="Farmer C."/>
            <person name="Delehaunty K."/>
            <person name="Cordes M."/>
            <person name="Minx P."/>
            <person name="Tomlinson C."/>
            <person name="Chen J."/>
            <person name="Wollam A."/>
            <person name="Pepin K.H."/>
            <person name="Bhonagiri V."/>
            <person name="Zhang X."/>
            <person name="Suruliraj S."/>
            <person name="Warren W."/>
            <person name="Mitreva M."/>
            <person name="Mardis E.R."/>
            <person name="Wilson R.K."/>
        </authorList>
    </citation>
    <scope>NUCLEOTIDE SEQUENCE [LARGE SCALE GENOMIC DNA]</scope>
    <source>
        <strain evidence="1 2">F0235</strain>
    </source>
</reference>
<dbReference type="AlphaFoldDB" id="L1MHG9"/>
<protein>
    <submittedName>
        <fullName evidence="1">Uncharacterized protein</fullName>
    </submittedName>
</protein>
<evidence type="ECO:0000313" key="2">
    <source>
        <dbReference type="Proteomes" id="UP000010445"/>
    </source>
</evidence>
<dbReference type="Proteomes" id="UP000010445">
    <property type="component" value="Unassembled WGS sequence"/>
</dbReference>
<dbReference type="EMBL" id="AMEM01000018">
    <property type="protein sequence ID" value="EKX90356.1"/>
    <property type="molecule type" value="Genomic_DNA"/>
</dbReference>
<keyword evidence="2" id="KW-1185">Reference proteome</keyword>
<evidence type="ECO:0000313" key="1">
    <source>
        <dbReference type="EMBL" id="EKX90356.1"/>
    </source>
</evidence>
<organism evidence="1 2">
    <name type="scientific">Corynebacterium durum F0235</name>
    <dbReference type="NCBI Taxonomy" id="1035195"/>
    <lineage>
        <taxon>Bacteria</taxon>
        <taxon>Bacillati</taxon>
        <taxon>Actinomycetota</taxon>
        <taxon>Actinomycetes</taxon>
        <taxon>Mycobacteriales</taxon>
        <taxon>Corynebacteriaceae</taxon>
        <taxon>Corynebacterium</taxon>
    </lineage>
</organism>
<gene>
    <name evidence="1" type="ORF">HMPREF9997_01571</name>
</gene>
<sequence length="46" mass="5030">MRNIKSAHLHCCGGYYHKDGPILLCAVINEDHVMTSGIFTSSLPQA</sequence>
<accession>L1MHG9</accession>
<dbReference type="HOGENOM" id="CLU_3182563_0_0_11"/>
<comment type="caution">
    <text evidence="1">The sequence shown here is derived from an EMBL/GenBank/DDBJ whole genome shotgun (WGS) entry which is preliminary data.</text>
</comment>